<keyword evidence="1" id="KW-0805">Transcription regulation</keyword>
<dbReference type="InterPro" id="IPR029016">
    <property type="entry name" value="GAF-like_dom_sf"/>
</dbReference>
<evidence type="ECO:0000313" key="4">
    <source>
        <dbReference type="EMBL" id="QNN54148.1"/>
    </source>
</evidence>
<evidence type="ECO:0000256" key="1">
    <source>
        <dbReference type="ARBA" id="ARBA00023015"/>
    </source>
</evidence>
<protein>
    <submittedName>
        <fullName evidence="4">GAF and ANTAR domain-containing protein</fullName>
    </submittedName>
</protein>
<evidence type="ECO:0000259" key="3">
    <source>
        <dbReference type="SMART" id="SM01012"/>
    </source>
</evidence>
<feature type="domain" description="ANTAR" evidence="3">
    <location>
        <begin position="138"/>
        <end position="215"/>
    </location>
</feature>
<reference evidence="4 5" key="1">
    <citation type="submission" date="2020-08" db="EMBL/GenBank/DDBJ databases">
        <title>Genome sequence of Nocardioides mesophilus KACC 16243T.</title>
        <authorList>
            <person name="Hyun D.-W."/>
            <person name="Bae J.-W."/>
        </authorList>
    </citation>
    <scope>NUCLEOTIDE SEQUENCE [LARGE SCALE GENOMIC DNA]</scope>
    <source>
        <strain evidence="4 5">KACC 16243</strain>
    </source>
</reference>
<dbReference type="EMBL" id="CP060713">
    <property type="protein sequence ID" value="QNN54148.1"/>
    <property type="molecule type" value="Genomic_DNA"/>
</dbReference>
<dbReference type="RefSeq" id="WP_187579988.1">
    <property type="nucleotide sequence ID" value="NZ_CP060713.1"/>
</dbReference>
<dbReference type="KEGG" id="nmes:H9L09_07225"/>
<dbReference type="Proteomes" id="UP000515947">
    <property type="component" value="Chromosome"/>
</dbReference>
<dbReference type="SUPFAM" id="SSF55781">
    <property type="entry name" value="GAF domain-like"/>
    <property type="match status" value="1"/>
</dbReference>
<dbReference type="Pfam" id="PF01590">
    <property type="entry name" value="GAF"/>
    <property type="match status" value="1"/>
</dbReference>
<dbReference type="Pfam" id="PF03861">
    <property type="entry name" value="ANTAR"/>
    <property type="match status" value="1"/>
</dbReference>
<proteinExistence type="predicted"/>
<keyword evidence="2" id="KW-0804">Transcription</keyword>
<dbReference type="Gene3D" id="1.10.10.10">
    <property type="entry name" value="Winged helix-like DNA-binding domain superfamily/Winged helix DNA-binding domain"/>
    <property type="match status" value="1"/>
</dbReference>
<sequence length="226" mass="23598">MDLTGSPSDGAGRAVDTRIGQLCATCVRDTSVDGGGVSVLSSDGVPVLLHATDPVSRAIEDLQFTLGEGPCVEASLAGTPILVSDLNDPAEGVSGRWPVFMSEARKVGVRAVFAFPIRTGAIALGTVDLYRNKPGPLTNDQLASGLRTVDAIGARLLGAESLDPVAETTYPMTVHQAAGMVMTQTGSSIEEALVRMRAHAYAEGVSVADLATDVVQGRRRFFKEDL</sequence>
<dbReference type="SMART" id="SM01012">
    <property type="entry name" value="ANTAR"/>
    <property type="match status" value="1"/>
</dbReference>
<keyword evidence="5" id="KW-1185">Reference proteome</keyword>
<organism evidence="4 5">
    <name type="scientific">Nocardioides mesophilus</name>
    <dbReference type="NCBI Taxonomy" id="433659"/>
    <lineage>
        <taxon>Bacteria</taxon>
        <taxon>Bacillati</taxon>
        <taxon>Actinomycetota</taxon>
        <taxon>Actinomycetes</taxon>
        <taxon>Propionibacteriales</taxon>
        <taxon>Nocardioidaceae</taxon>
        <taxon>Nocardioides</taxon>
    </lineage>
</organism>
<evidence type="ECO:0000256" key="2">
    <source>
        <dbReference type="ARBA" id="ARBA00023163"/>
    </source>
</evidence>
<evidence type="ECO:0000313" key="5">
    <source>
        <dbReference type="Proteomes" id="UP000515947"/>
    </source>
</evidence>
<dbReference type="InterPro" id="IPR003018">
    <property type="entry name" value="GAF"/>
</dbReference>
<dbReference type="GO" id="GO:0003723">
    <property type="term" value="F:RNA binding"/>
    <property type="evidence" value="ECO:0007669"/>
    <property type="project" value="InterPro"/>
</dbReference>
<accession>A0A7G9REX3</accession>
<dbReference type="Gene3D" id="3.30.450.40">
    <property type="match status" value="1"/>
</dbReference>
<dbReference type="AlphaFoldDB" id="A0A7G9REX3"/>
<name>A0A7G9REX3_9ACTN</name>
<dbReference type="InterPro" id="IPR036388">
    <property type="entry name" value="WH-like_DNA-bd_sf"/>
</dbReference>
<gene>
    <name evidence="4" type="ORF">H9L09_07225</name>
</gene>
<dbReference type="InterPro" id="IPR005561">
    <property type="entry name" value="ANTAR"/>
</dbReference>